<proteinExistence type="predicted"/>
<feature type="active site" description="Cysteine sulfenic acid (-SOH) intermediate; for peroxidase activity" evidence="10">
    <location>
        <position position="68"/>
    </location>
</feature>
<gene>
    <name evidence="12" type="ORF">X907_2735</name>
</gene>
<dbReference type="InterPro" id="IPR050217">
    <property type="entry name" value="Peroxiredoxin"/>
</dbReference>
<evidence type="ECO:0000256" key="3">
    <source>
        <dbReference type="ARBA" id="ARBA00017462"/>
    </source>
</evidence>
<dbReference type="AlphaFoldDB" id="A0A3T0ED83"/>
<dbReference type="PANTHER" id="PTHR10681">
    <property type="entry name" value="THIOREDOXIN PEROXIDASE"/>
    <property type="match status" value="1"/>
</dbReference>
<evidence type="ECO:0000256" key="8">
    <source>
        <dbReference type="ARBA" id="ARBA00032077"/>
    </source>
</evidence>
<evidence type="ECO:0000256" key="10">
    <source>
        <dbReference type="PIRSR" id="PIRSR000239-1"/>
    </source>
</evidence>
<reference evidence="12 13" key="1">
    <citation type="submission" date="2016-12" db="EMBL/GenBank/DDBJ databases">
        <title>The genome of dimorphic prosthecate Glycocaulis alkaliphilus 6b-8t, isolated from crude oil dictates its adaptability in petroleum environments.</title>
        <authorList>
            <person name="Wu X.-L."/>
            <person name="Geng S."/>
        </authorList>
    </citation>
    <scope>NUCLEOTIDE SEQUENCE [LARGE SCALE GENOMIC DNA]</scope>
    <source>
        <strain evidence="12 13">6B-8</strain>
    </source>
</reference>
<evidence type="ECO:0000256" key="1">
    <source>
        <dbReference type="ARBA" id="ARBA00011654"/>
    </source>
</evidence>
<keyword evidence="5" id="KW-0049">Antioxidant</keyword>
<evidence type="ECO:0000313" key="12">
    <source>
        <dbReference type="EMBL" id="AZU05244.1"/>
    </source>
</evidence>
<dbReference type="InterPro" id="IPR013766">
    <property type="entry name" value="Thioredoxin_domain"/>
</dbReference>
<keyword evidence="13" id="KW-1185">Reference proteome</keyword>
<evidence type="ECO:0000256" key="2">
    <source>
        <dbReference type="ARBA" id="ARBA00013021"/>
    </source>
</evidence>
<dbReference type="GO" id="GO:0008379">
    <property type="term" value="F:thioredoxin peroxidase activity"/>
    <property type="evidence" value="ECO:0007669"/>
    <property type="project" value="TreeGrafter"/>
</dbReference>
<dbReference type="PROSITE" id="PS51352">
    <property type="entry name" value="THIOREDOXIN_2"/>
    <property type="match status" value="1"/>
</dbReference>
<sequence>MAIIQVRQETNMLGIGQKLPEFEITGVKPGFNHHEENGESAFETLTEASFPGKWKVIVFYPKDFTFVCPTEIVAFAKLNDEFADRDAVVLTGSTDNEFCKLAWRREHADLNKLDQWQFADTTGSLVDQLGIRSPEGVAYRYTFIVDDENTIQHVYATNLNVGRNPEDTLRVLDALQTDELCPCNRAVGGETLKAA</sequence>
<name>A0A3T0ED83_9PROT</name>
<dbReference type="InterPro" id="IPR000866">
    <property type="entry name" value="AhpC/TSA"/>
</dbReference>
<organism evidence="12 13">
    <name type="scientific">Glycocaulis alkaliphilus</name>
    <dbReference type="NCBI Taxonomy" id="1434191"/>
    <lineage>
        <taxon>Bacteria</taxon>
        <taxon>Pseudomonadati</taxon>
        <taxon>Pseudomonadota</taxon>
        <taxon>Alphaproteobacteria</taxon>
        <taxon>Maricaulales</taxon>
        <taxon>Maricaulaceae</taxon>
        <taxon>Glycocaulis</taxon>
    </lineage>
</organism>
<dbReference type="GO" id="GO:0102039">
    <property type="term" value="F:NADH-dependent peroxiredoxin activity"/>
    <property type="evidence" value="ECO:0007669"/>
    <property type="project" value="UniProtKB-EC"/>
</dbReference>
<feature type="domain" description="Thioredoxin" evidence="11">
    <location>
        <begin position="13"/>
        <end position="177"/>
    </location>
</feature>
<dbReference type="EC" id="1.11.1.26" evidence="2"/>
<dbReference type="GO" id="GO:0045454">
    <property type="term" value="P:cell redox homeostasis"/>
    <property type="evidence" value="ECO:0007669"/>
    <property type="project" value="TreeGrafter"/>
</dbReference>
<dbReference type="GO" id="GO:0006979">
    <property type="term" value="P:response to oxidative stress"/>
    <property type="evidence" value="ECO:0007669"/>
    <property type="project" value="TreeGrafter"/>
</dbReference>
<evidence type="ECO:0000256" key="6">
    <source>
        <dbReference type="ARBA" id="ARBA00023002"/>
    </source>
</evidence>
<dbReference type="CDD" id="cd03015">
    <property type="entry name" value="PRX_Typ2cys"/>
    <property type="match status" value="1"/>
</dbReference>
<evidence type="ECO:0000313" key="13">
    <source>
        <dbReference type="Proteomes" id="UP000286954"/>
    </source>
</evidence>
<evidence type="ECO:0000259" key="11">
    <source>
        <dbReference type="PROSITE" id="PS51352"/>
    </source>
</evidence>
<evidence type="ECO:0000256" key="5">
    <source>
        <dbReference type="ARBA" id="ARBA00022862"/>
    </source>
</evidence>
<dbReference type="InterPro" id="IPR024706">
    <property type="entry name" value="Peroxiredoxin_AhpC-typ"/>
</dbReference>
<dbReference type="SUPFAM" id="SSF52833">
    <property type="entry name" value="Thioredoxin-like"/>
    <property type="match status" value="1"/>
</dbReference>
<dbReference type="KEGG" id="gak:X907_2735"/>
<accession>A0A3T0ED83</accession>
<dbReference type="InterPro" id="IPR036249">
    <property type="entry name" value="Thioredoxin-like_sf"/>
</dbReference>
<dbReference type="Proteomes" id="UP000286954">
    <property type="component" value="Chromosome"/>
</dbReference>
<evidence type="ECO:0000256" key="7">
    <source>
        <dbReference type="ARBA" id="ARBA00023284"/>
    </source>
</evidence>
<comment type="catalytic activity">
    <reaction evidence="9">
        <text>a hydroperoxide + NADH + H(+) = an alcohol + NAD(+) + H2O</text>
        <dbReference type="Rhea" id="RHEA:62628"/>
        <dbReference type="ChEBI" id="CHEBI:15377"/>
        <dbReference type="ChEBI" id="CHEBI:15378"/>
        <dbReference type="ChEBI" id="CHEBI:30879"/>
        <dbReference type="ChEBI" id="CHEBI:35924"/>
        <dbReference type="ChEBI" id="CHEBI:57540"/>
        <dbReference type="ChEBI" id="CHEBI:57945"/>
        <dbReference type="EC" id="1.11.1.26"/>
    </reaction>
</comment>
<dbReference type="EMBL" id="CP018911">
    <property type="protein sequence ID" value="AZU05244.1"/>
    <property type="molecule type" value="Genomic_DNA"/>
</dbReference>
<keyword evidence="4" id="KW-0575">Peroxidase</keyword>
<evidence type="ECO:0000256" key="4">
    <source>
        <dbReference type="ARBA" id="ARBA00022559"/>
    </source>
</evidence>
<dbReference type="Gene3D" id="3.40.30.10">
    <property type="entry name" value="Glutaredoxin"/>
    <property type="match status" value="1"/>
</dbReference>
<dbReference type="PIRSF" id="PIRSF000239">
    <property type="entry name" value="AHPC"/>
    <property type="match status" value="1"/>
</dbReference>
<dbReference type="GO" id="GO:0042744">
    <property type="term" value="P:hydrogen peroxide catabolic process"/>
    <property type="evidence" value="ECO:0007669"/>
    <property type="project" value="TreeGrafter"/>
</dbReference>
<protein>
    <recommendedName>
        <fullName evidence="3">Alkyl hydroperoxide reductase C</fullName>
        <ecNumber evidence="2">1.11.1.26</ecNumber>
    </recommendedName>
    <alternativeName>
        <fullName evidence="8">Peroxiredoxin</fullName>
    </alternativeName>
</protein>
<dbReference type="Pfam" id="PF00578">
    <property type="entry name" value="AhpC-TSA"/>
    <property type="match status" value="1"/>
</dbReference>
<keyword evidence="7" id="KW-0676">Redox-active center</keyword>
<dbReference type="GO" id="GO:0033554">
    <property type="term" value="P:cellular response to stress"/>
    <property type="evidence" value="ECO:0007669"/>
    <property type="project" value="TreeGrafter"/>
</dbReference>
<evidence type="ECO:0000256" key="9">
    <source>
        <dbReference type="ARBA" id="ARBA00047572"/>
    </source>
</evidence>
<comment type="subunit">
    <text evidence="1">Homodimer; disulfide-linked, upon oxidation. 5 homodimers assemble to form a ring-like decamer.</text>
</comment>
<keyword evidence="6" id="KW-0560">Oxidoreductase</keyword>
<dbReference type="PANTHER" id="PTHR10681:SF121">
    <property type="entry name" value="ALKYL HYDROPEROXIDE REDUCTASE C"/>
    <property type="match status" value="1"/>
</dbReference>
<dbReference type="GO" id="GO:0005829">
    <property type="term" value="C:cytosol"/>
    <property type="evidence" value="ECO:0007669"/>
    <property type="project" value="TreeGrafter"/>
</dbReference>